<evidence type="ECO:0000313" key="3">
    <source>
        <dbReference type="Proteomes" id="UP001497522"/>
    </source>
</evidence>
<sequence length="135" mass="13762">MGGGGENFDMGFDRFPMGPGDVVGGPQELGRGFPPSCHPGGPGPAFGGPEFQNFGPMDGPARGMGMGFPGRPPVSNGRMPPARNGMIMGPPPAMMGGSLMMGTAGRPLHLPMARGPTKPMGMPFRPAFGPGRKGQ</sequence>
<dbReference type="Proteomes" id="UP001497522">
    <property type="component" value="Chromosome 6"/>
</dbReference>
<gene>
    <name evidence="2" type="ORF">CSSPJE1EN2_LOCUS19353</name>
</gene>
<evidence type="ECO:0008006" key="4">
    <source>
        <dbReference type="Google" id="ProtNLM"/>
    </source>
</evidence>
<name>A0ABP1BND8_9BRYO</name>
<protein>
    <recommendedName>
        <fullName evidence="4">Glycine-rich protein</fullName>
    </recommendedName>
</protein>
<accession>A0ABP1BND8</accession>
<feature type="region of interest" description="Disordered" evidence="1">
    <location>
        <begin position="24"/>
        <end position="135"/>
    </location>
</feature>
<keyword evidence="3" id="KW-1185">Reference proteome</keyword>
<proteinExistence type="predicted"/>
<evidence type="ECO:0000313" key="2">
    <source>
        <dbReference type="EMBL" id="CAK9877528.1"/>
    </source>
</evidence>
<evidence type="ECO:0000256" key="1">
    <source>
        <dbReference type="SAM" id="MobiDB-lite"/>
    </source>
</evidence>
<reference evidence="2" key="1">
    <citation type="submission" date="2024-03" db="EMBL/GenBank/DDBJ databases">
        <authorList>
            <consortium name="ELIXIR-Norway"/>
            <consortium name="Elixir Norway"/>
        </authorList>
    </citation>
    <scope>NUCLEOTIDE SEQUENCE</scope>
</reference>
<dbReference type="EMBL" id="OZ023707">
    <property type="protein sequence ID" value="CAK9877528.1"/>
    <property type="molecule type" value="Genomic_DNA"/>
</dbReference>
<organism evidence="2 3">
    <name type="scientific">Sphagnum jensenii</name>
    <dbReference type="NCBI Taxonomy" id="128206"/>
    <lineage>
        <taxon>Eukaryota</taxon>
        <taxon>Viridiplantae</taxon>
        <taxon>Streptophyta</taxon>
        <taxon>Embryophyta</taxon>
        <taxon>Bryophyta</taxon>
        <taxon>Sphagnophytina</taxon>
        <taxon>Sphagnopsida</taxon>
        <taxon>Sphagnales</taxon>
        <taxon>Sphagnaceae</taxon>
        <taxon>Sphagnum</taxon>
    </lineage>
</organism>